<proteinExistence type="predicted"/>
<evidence type="ECO:0000256" key="1">
    <source>
        <dbReference type="SAM" id="MobiDB-lite"/>
    </source>
</evidence>
<evidence type="ECO:0000313" key="2">
    <source>
        <dbReference type="EMBL" id="KAF1746528.1"/>
    </source>
</evidence>
<gene>
    <name evidence="2" type="ORF">GCK72_022984</name>
</gene>
<name>A0A6A5FV87_CAERE</name>
<evidence type="ECO:0000313" key="3">
    <source>
        <dbReference type="Proteomes" id="UP000483820"/>
    </source>
</evidence>
<dbReference type="GeneID" id="78777611"/>
<dbReference type="Proteomes" id="UP000483820">
    <property type="component" value="Chromosome X"/>
</dbReference>
<comment type="caution">
    <text evidence="2">The sequence shown here is derived from an EMBL/GenBank/DDBJ whole genome shotgun (WGS) entry which is preliminary data.</text>
</comment>
<protein>
    <submittedName>
        <fullName evidence="2">Uncharacterized protein</fullName>
    </submittedName>
</protein>
<dbReference type="RefSeq" id="XP_053578728.1">
    <property type="nucleotide sequence ID" value="XM_053735162.1"/>
</dbReference>
<dbReference type="EMBL" id="WUAV01000006">
    <property type="protein sequence ID" value="KAF1746528.1"/>
    <property type="molecule type" value="Genomic_DNA"/>
</dbReference>
<sequence>MERRIDSVLRQNNGLESNNTNMEADFNRLTNRVKSAEDALKELRAALSYGKTEKKRLQEVFCEKTKQADNLIMLAYQFDPKLFLLNLIPNRQWEVVFGSVDSAGGGGIGTEIRRRPGGPDFGCEFNEKLGELMISTQTCQKLSQFD</sequence>
<dbReference type="CTD" id="78777611"/>
<dbReference type="KEGG" id="crq:GCK72_022984"/>
<feature type="compositionally biased region" description="Polar residues" evidence="1">
    <location>
        <begin position="9"/>
        <end position="21"/>
    </location>
</feature>
<feature type="region of interest" description="Disordered" evidence="1">
    <location>
        <begin position="1"/>
        <end position="21"/>
    </location>
</feature>
<reference evidence="2 3" key="1">
    <citation type="submission" date="2019-12" db="EMBL/GenBank/DDBJ databases">
        <title>Chromosome-level assembly of the Caenorhabditis remanei genome.</title>
        <authorList>
            <person name="Teterina A.A."/>
            <person name="Willis J.H."/>
            <person name="Phillips P.C."/>
        </authorList>
    </citation>
    <scope>NUCLEOTIDE SEQUENCE [LARGE SCALE GENOMIC DNA]</scope>
    <source>
        <strain evidence="2 3">PX506</strain>
        <tissue evidence="2">Whole organism</tissue>
    </source>
</reference>
<dbReference type="AlphaFoldDB" id="A0A6A5FV87"/>
<organism evidence="2 3">
    <name type="scientific">Caenorhabditis remanei</name>
    <name type="common">Caenorhabditis vulgaris</name>
    <dbReference type="NCBI Taxonomy" id="31234"/>
    <lineage>
        <taxon>Eukaryota</taxon>
        <taxon>Metazoa</taxon>
        <taxon>Ecdysozoa</taxon>
        <taxon>Nematoda</taxon>
        <taxon>Chromadorea</taxon>
        <taxon>Rhabditida</taxon>
        <taxon>Rhabditina</taxon>
        <taxon>Rhabditomorpha</taxon>
        <taxon>Rhabditoidea</taxon>
        <taxon>Rhabditidae</taxon>
        <taxon>Peloderinae</taxon>
        <taxon>Caenorhabditis</taxon>
    </lineage>
</organism>
<accession>A0A6A5FV87</accession>